<evidence type="ECO:0000256" key="1">
    <source>
        <dbReference type="ARBA" id="ARBA00006817"/>
    </source>
</evidence>
<dbReference type="SUPFAM" id="SSF55961">
    <property type="entry name" value="Bet v1-like"/>
    <property type="match status" value="1"/>
</dbReference>
<sequence length="140" mass="16385">MSTQPFVIERIYAAPIQKVWEVITVREKMKEWYFDLAEFKPEVGFEFEFIGGDENKQYLHLCRVTKIDEGKTIAYTWRYDGYEGESEVTWELFPEGEGTKLVLTHSGLETFPPLDAFKKENFAAGWTHITGISLKEYLEK</sequence>
<proteinExistence type="inferred from homology"/>
<dbReference type="Pfam" id="PF08327">
    <property type="entry name" value="AHSA1"/>
    <property type="match status" value="1"/>
</dbReference>
<evidence type="ECO:0000259" key="2">
    <source>
        <dbReference type="Pfam" id="PF08327"/>
    </source>
</evidence>
<accession>A0ABV6LAK8</accession>
<protein>
    <submittedName>
        <fullName evidence="3">SRPBCC domain-containing protein</fullName>
    </submittedName>
</protein>
<dbReference type="RefSeq" id="WP_377024286.1">
    <property type="nucleotide sequence ID" value="NZ_JBHLTS010000060.1"/>
</dbReference>
<feature type="domain" description="Activator of Hsp90 ATPase homologue 1/2-like C-terminal" evidence="2">
    <location>
        <begin position="14"/>
        <end position="139"/>
    </location>
</feature>
<dbReference type="CDD" id="cd07814">
    <property type="entry name" value="SRPBCC_CalC_Aha1-like"/>
    <property type="match status" value="1"/>
</dbReference>
<reference evidence="3 4" key="1">
    <citation type="submission" date="2024-09" db="EMBL/GenBank/DDBJ databases">
        <authorList>
            <person name="Sun Q."/>
            <person name="Mori K."/>
        </authorList>
    </citation>
    <scope>NUCLEOTIDE SEQUENCE [LARGE SCALE GENOMIC DNA]</scope>
    <source>
        <strain evidence="3 4">NCAIM B.02415</strain>
    </source>
</reference>
<dbReference type="EMBL" id="JBHLTS010000060">
    <property type="protein sequence ID" value="MFC0516506.1"/>
    <property type="molecule type" value="Genomic_DNA"/>
</dbReference>
<dbReference type="InterPro" id="IPR023393">
    <property type="entry name" value="START-like_dom_sf"/>
</dbReference>
<gene>
    <name evidence="3" type="ORF">ACFFGT_20020</name>
</gene>
<dbReference type="Proteomes" id="UP001589828">
    <property type="component" value="Unassembled WGS sequence"/>
</dbReference>
<dbReference type="InterPro" id="IPR013538">
    <property type="entry name" value="ASHA1/2-like_C"/>
</dbReference>
<evidence type="ECO:0000313" key="4">
    <source>
        <dbReference type="Proteomes" id="UP001589828"/>
    </source>
</evidence>
<organism evidence="3 4">
    <name type="scientific">Mucilaginibacter angelicae</name>
    <dbReference type="NCBI Taxonomy" id="869718"/>
    <lineage>
        <taxon>Bacteria</taxon>
        <taxon>Pseudomonadati</taxon>
        <taxon>Bacteroidota</taxon>
        <taxon>Sphingobacteriia</taxon>
        <taxon>Sphingobacteriales</taxon>
        <taxon>Sphingobacteriaceae</taxon>
        <taxon>Mucilaginibacter</taxon>
    </lineage>
</organism>
<evidence type="ECO:0000313" key="3">
    <source>
        <dbReference type="EMBL" id="MFC0516506.1"/>
    </source>
</evidence>
<keyword evidence="4" id="KW-1185">Reference proteome</keyword>
<name>A0ABV6LAK8_9SPHI</name>
<comment type="similarity">
    <text evidence="1">Belongs to the AHA1 family.</text>
</comment>
<dbReference type="Gene3D" id="3.30.530.20">
    <property type="match status" value="1"/>
</dbReference>
<comment type="caution">
    <text evidence="3">The sequence shown here is derived from an EMBL/GenBank/DDBJ whole genome shotgun (WGS) entry which is preliminary data.</text>
</comment>